<dbReference type="GeneID" id="10499509"/>
<dbReference type="PANTHER" id="PTHR32142">
    <property type="entry name" value="B BOX-TYPE DOMAIN-CONTAINING PROTEIN-RELATED"/>
    <property type="match status" value="1"/>
</dbReference>
<dbReference type="PANTHER" id="PTHR32142:SF52">
    <property type="entry name" value="BTB DOMAIN-CONTAINING PROTEIN"/>
    <property type="match status" value="1"/>
</dbReference>
<evidence type="ECO:0000256" key="1">
    <source>
        <dbReference type="SAM" id="MobiDB-lite"/>
    </source>
</evidence>
<evidence type="ECO:0000313" key="3">
    <source>
        <dbReference type="Proteomes" id="UP000001064"/>
    </source>
</evidence>
<accession>F0ZEN8</accession>
<dbReference type="AlphaFoldDB" id="F0ZEN8"/>
<reference evidence="3" key="1">
    <citation type="journal article" date="2011" name="Genome Biol.">
        <title>Comparative genomics of the social amoebae Dictyostelium discoideum and Dictyostelium purpureum.</title>
        <authorList>
            <consortium name="US DOE Joint Genome Institute (JGI-PGF)"/>
            <person name="Sucgang R."/>
            <person name="Kuo A."/>
            <person name="Tian X."/>
            <person name="Salerno W."/>
            <person name="Parikh A."/>
            <person name="Feasley C.L."/>
            <person name="Dalin E."/>
            <person name="Tu H."/>
            <person name="Huang E."/>
            <person name="Barry K."/>
            <person name="Lindquist E."/>
            <person name="Shapiro H."/>
            <person name="Bruce D."/>
            <person name="Schmutz J."/>
            <person name="Salamov A."/>
            <person name="Fey P."/>
            <person name="Gaudet P."/>
            <person name="Anjard C."/>
            <person name="Babu M.M."/>
            <person name="Basu S."/>
            <person name="Bushmanova Y."/>
            <person name="van der Wel H."/>
            <person name="Katoh-Kurasawa M."/>
            <person name="Dinh C."/>
            <person name="Coutinho P.M."/>
            <person name="Saito T."/>
            <person name="Elias M."/>
            <person name="Schaap P."/>
            <person name="Kay R.R."/>
            <person name="Henrissat B."/>
            <person name="Eichinger L."/>
            <person name="Rivero F."/>
            <person name="Putnam N.H."/>
            <person name="West C.M."/>
            <person name="Loomis W.F."/>
            <person name="Chisholm R.L."/>
            <person name="Shaulsky G."/>
            <person name="Strassmann J.E."/>
            <person name="Queller D.C."/>
            <person name="Kuspa A."/>
            <person name="Grigoriev I.V."/>
        </authorList>
    </citation>
    <scope>NUCLEOTIDE SEQUENCE [LARGE SCALE GENOMIC DNA]</scope>
    <source>
        <strain evidence="3">QSDP1</strain>
    </source>
</reference>
<dbReference type="EMBL" id="GL870995">
    <property type="protein sequence ID" value="EGC37622.1"/>
    <property type="molecule type" value="Genomic_DNA"/>
</dbReference>
<dbReference type="InParanoid" id="F0ZEN8"/>
<dbReference type="KEGG" id="dpp:DICPUDRAFT_76800"/>
<name>F0ZEN8_DICPU</name>
<gene>
    <name evidence="2" type="ORF">DICPUDRAFT_76800</name>
</gene>
<dbReference type="OrthoDB" id="10544307at2759"/>
<feature type="region of interest" description="Disordered" evidence="1">
    <location>
        <begin position="34"/>
        <end position="63"/>
    </location>
</feature>
<dbReference type="Proteomes" id="UP000001064">
    <property type="component" value="Unassembled WGS sequence"/>
</dbReference>
<dbReference type="VEuPathDB" id="AmoebaDB:DICPUDRAFT_76800"/>
<proteinExistence type="predicted"/>
<dbReference type="OMA" id="DLIYYNL"/>
<feature type="compositionally biased region" description="Basic residues" evidence="1">
    <location>
        <begin position="40"/>
        <end position="59"/>
    </location>
</feature>
<dbReference type="RefSeq" id="XP_003285883.1">
    <property type="nucleotide sequence ID" value="XM_003285835.1"/>
</dbReference>
<organism evidence="2 3">
    <name type="scientific">Dictyostelium purpureum</name>
    <name type="common">Slime mold</name>
    <dbReference type="NCBI Taxonomy" id="5786"/>
    <lineage>
        <taxon>Eukaryota</taxon>
        <taxon>Amoebozoa</taxon>
        <taxon>Evosea</taxon>
        <taxon>Eumycetozoa</taxon>
        <taxon>Dictyostelia</taxon>
        <taxon>Dictyosteliales</taxon>
        <taxon>Dictyosteliaceae</taxon>
        <taxon>Dictyostelium</taxon>
    </lineage>
</organism>
<sequence length="1178" mass="140554">MDTKINNLYEIVNKINGLKLLKNKEENYLDIEKINNNNKNKNKNKNNNKNKNKNKKKNKISNINNDNNSISSFELLFWRVFRNSFLFDKIVNHLESTEKVIEEENKINSYKSKYKFREIKNLAFIVENELWGLLKDKLISDQYIHFDKSSISLFIQYCEDVGLIKLLYEKRMLQVSMVDMVYVSAKNNNLKSLKLFLDHFKLPIYPSTLDYAISGSSFEIFQLLINTLKERNQPIYHEIKETALYNSFKNYKIMAKGNELIQFIIDHDELHVHSVDVKKIDLPSLYKVRTKSVLKRKIVAMGYVDLTDTFFLVQHIINNFKKLTINDLCFYLDMLSSKIESINLRDPPIDREINESILEMSQSGIDEKEQREIEKCLKHKIMKIVKNDFLYLEYLKQYDFNDLDKIIDIPSRLLYQHTFQALSLKGLNYLIHLGIEFYVPSFPMLSSCKSKDPIEIYSFIKKFFSQDLIKYDGWLVVSKFLIQNFPISLLEKVISIKEYPIQNFLIENLIFKDFKKYEWFVETILKPFGSNKLKNEYNFFANHQVSKNDYYREPNINTKLSITTKDDIDFIFRCTVHITNIFFIRNKEFYNLKKDGYSSISFDKKLIGGNGFFSIIKSLEAAKYCSIKFPFLPKDLIYYNLIVKTVLECDINTMKLIDEENVIINYFKGIFTQPLPKVIEFFEYLKESKFKSFSKKFGFYHLVYQLLQSYPEEHELLEITSNLDYNSNPRGSFNLFITCCFSNSQLEHEQDKMYLLSASVILDKLNLLKVFQKIPLSNIMDVLYRNLLLEKYSVDYRKDESHFHSIFAIIEILLKKIEPSGLVYFHPLFQHLYNILVQCDLEDLNQLEEIHQLYHFHSIPLVIGFYHIFFYLDIKAQNLGRYYLFIRAQNLECEWFTHANNYNGDVIPKYFVDSEISFNFIKKNSFQDVYYLLRNLVMLNPDFSNEKKVEELIDDDKSFTDEKEEEMKFSLNQDIEFLSTYLQFHLIVKLLKHSQEVIEINSKTLKERTKQFLIQTIDTKSLKKILDLDIKSLENKLLETSFNESRLDLIKIIMENYKVKPIKTDKTFLFRTNQYDIVEFMFKNHKDKFGNYDKQWFEAAFENGFISLCLLIEEHFPEEDIILTIDNIDNTLANKNVHIIEYYYLKYSFMVYLKGDIEKLCKFYYPLDYKYFNWLNNN</sequence>
<evidence type="ECO:0000313" key="2">
    <source>
        <dbReference type="EMBL" id="EGC37622.1"/>
    </source>
</evidence>
<protein>
    <submittedName>
        <fullName evidence="2">Uncharacterized protein</fullName>
    </submittedName>
</protein>
<dbReference type="eggNOG" id="ENOG502RFRI">
    <property type="taxonomic scope" value="Eukaryota"/>
</dbReference>
<keyword evidence="3" id="KW-1185">Reference proteome</keyword>